<dbReference type="PANTHER" id="PTHR10625">
    <property type="entry name" value="HISTONE DEACETYLASE HDAC1-RELATED"/>
    <property type="match status" value="1"/>
</dbReference>
<dbReference type="GO" id="GO:0005737">
    <property type="term" value="C:cytoplasm"/>
    <property type="evidence" value="ECO:0007669"/>
    <property type="project" value="TreeGrafter"/>
</dbReference>
<feature type="compositionally biased region" description="Gly residues" evidence="10">
    <location>
        <begin position="710"/>
        <end position="719"/>
    </location>
</feature>
<gene>
    <name evidence="12" type="ORF">TrLO_g3368</name>
</gene>
<dbReference type="PANTHER" id="PTHR10625:SF5">
    <property type="entry name" value="HISTONE DEACETYLASE"/>
    <property type="match status" value="1"/>
</dbReference>
<keyword evidence="4" id="KW-0678">Repressor</keyword>
<evidence type="ECO:0000256" key="10">
    <source>
        <dbReference type="SAM" id="MobiDB-lite"/>
    </source>
</evidence>
<evidence type="ECO:0000256" key="6">
    <source>
        <dbReference type="ARBA" id="ARBA00022853"/>
    </source>
</evidence>
<evidence type="ECO:0000256" key="3">
    <source>
        <dbReference type="ARBA" id="ARBA00012111"/>
    </source>
</evidence>
<keyword evidence="7" id="KW-0805">Transcription regulation</keyword>
<dbReference type="EC" id="3.5.1.98" evidence="3"/>
<feature type="compositionally biased region" description="Basic and acidic residues" evidence="10">
    <location>
        <begin position="693"/>
        <end position="703"/>
    </location>
</feature>
<dbReference type="Pfam" id="PF00850">
    <property type="entry name" value="Hist_deacetyl"/>
    <property type="match status" value="1"/>
</dbReference>
<keyword evidence="13" id="KW-1185">Reference proteome</keyword>
<keyword evidence="9" id="KW-0539">Nucleus</keyword>
<dbReference type="GO" id="GO:0040029">
    <property type="term" value="P:epigenetic regulation of gene expression"/>
    <property type="evidence" value="ECO:0007669"/>
    <property type="project" value="TreeGrafter"/>
</dbReference>
<dbReference type="SUPFAM" id="SSF52768">
    <property type="entry name" value="Arginase/deacetylase"/>
    <property type="match status" value="1"/>
</dbReference>
<feature type="compositionally biased region" description="Gly residues" evidence="10">
    <location>
        <begin position="795"/>
        <end position="815"/>
    </location>
</feature>
<feature type="domain" description="Histone deacetylase" evidence="11">
    <location>
        <begin position="270"/>
        <end position="604"/>
    </location>
</feature>
<comment type="subcellular location">
    <subcellularLocation>
        <location evidence="1">Nucleus</location>
    </subcellularLocation>
</comment>
<dbReference type="Gene3D" id="3.40.800.20">
    <property type="entry name" value="Histone deacetylase domain"/>
    <property type="match status" value="1"/>
</dbReference>
<evidence type="ECO:0000256" key="8">
    <source>
        <dbReference type="ARBA" id="ARBA00023163"/>
    </source>
</evidence>
<sequence>MPSPHSLSIAIPPPSSPRNSEGPPSTSSTLSSTSLMPPPMASPRLSSGGWNTPGGRYLKDSSLLSSSWYIPPTPRPPSSTPLTPRTELSRQLSQAISGENATLEGLVKIIKASETPQCVPAAPLLPPIIALATLPLNDERLKILKHFIDHPNPSFGSPSTLCPSGFPAFHWACVSLEWEDVLQWHDIVGADVKGLNGDTALHRCARLSKLEVLEKLLPLLDPFAANIDQKTCFDVSGIDGKKVICKVVPWFKCEVLSHADCEGHINGVGHQEQAGRIKSVLSKIAPLPLINPSSEFSRASLATLSLAHSKDYINFVTGLAKEVAGKEMNEEGTQVPFTPRVQREVEKIEEGRVKKGMSDTGFSKGSFDASLRAVGGVCHAVDLVLRPPESGGRRSAFVAVRPPGHHAGYEGHVKSCVSCGFCIFNSVAIAAVHALKSVERVAVLDFDVHHGNGTEEIFRKLNRPSELFFGSAHLYDGSFYPGSGGEDDIRMNIVNAGVPPLWKGKGVGEVGGAEDYGRAGWRREVTTKILGSLRAFNPSLILISLGLDGGKGDIGNKRDGDRNGEIGLDLGREDYMWVTSMVREIAEVTCGGRVVIVLEGGYGKWKRGSTPSGEAGGQLILDDLAINASYAVRGLTGDLVKSKVPSTLEGSSRKYAGWGVTGRRQAKLMEALGQTPGGGGGEVLGVNTSGGEVKMDGGRERCHSTTSAGSEGGGGGGSTVGSRGRGGRVRKQREIDDGVSDADFAKFVDGGKGKGRKKQKVEGKGGVGVEKVDMKVDHVGGGGGTRVSPIESSGNGNGMDGGVLGGGGGGGVAGEGEGEVKANN</sequence>
<keyword evidence="5" id="KW-0378">Hydrolase</keyword>
<proteinExistence type="inferred from homology"/>
<reference evidence="13" key="1">
    <citation type="journal article" date="2023" name="Commun. Biol.">
        <title>Genome analysis of Parmales, the sister group of diatoms, reveals the evolutionary specialization of diatoms from phago-mixotrophs to photoautotrophs.</title>
        <authorList>
            <person name="Ban H."/>
            <person name="Sato S."/>
            <person name="Yoshikawa S."/>
            <person name="Yamada K."/>
            <person name="Nakamura Y."/>
            <person name="Ichinomiya M."/>
            <person name="Sato N."/>
            <person name="Blanc-Mathieu R."/>
            <person name="Endo H."/>
            <person name="Kuwata A."/>
            <person name="Ogata H."/>
        </authorList>
    </citation>
    <scope>NUCLEOTIDE SEQUENCE [LARGE SCALE GENOMIC DNA]</scope>
    <source>
        <strain evidence="13">NIES 3700</strain>
    </source>
</reference>
<protein>
    <recommendedName>
        <fullName evidence="3">histone deacetylase</fullName>
        <ecNumber evidence="3">3.5.1.98</ecNumber>
    </recommendedName>
</protein>
<feature type="compositionally biased region" description="Low complexity" evidence="10">
    <location>
        <begin position="17"/>
        <end position="35"/>
    </location>
</feature>
<keyword evidence="6" id="KW-0156">Chromatin regulator</keyword>
<dbReference type="EMBL" id="BRXW01000701">
    <property type="protein sequence ID" value="GMH74736.1"/>
    <property type="molecule type" value="Genomic_DNA"/>
</dbReference>
<accession>A0A9W7AKS7</accession>
<dbReference type="GO" id="GO:0141221">
    <property type="term" value="F:histone deacetylase activity, hydrolytic mechanism"/>
    <property type="evidence" value="ECO:0007669"/>
    <property type="project" value="UniProtKB-EC"/>
</dbReference>
<evidence type="ECO:0000256" key="7">
    <source>
        <dbReference type="ARBA" id="ARBA00023015"/>
    </source>
</evidence>
<evidence type="ECO:0000313" key="12">
    <source>
        <dbReference type="EMBL" id="GMH74736.1"/>
    </source>
</evidence>
<comment type="similarity">
    <text evidence="2">Belongs to the histone deacetylase family. HD type 2 subfamily.</text>
</comment>
<dbReference type="InterPro" id="IPR023696">
    <property type="entry name" value="Ureohydrolase_dom_sf"/>
</dbReference>
<dbReference type="GO" id="GO:0000118">
    <property type="term" value="C:histone deacetylase complex"/>
    <property type="evidence" value="ECO:0007669"/>
    <property type="project" value="TreeGrafter"/>
</dbReference>
<dbReference type="OrthoDB" id="424012at2759"/>
<evidence type="ECO:0000313" key="13">
    <source>
        <dbReference type="Proteomes" id="UP001165122"/>
    </source>
</evidence>
<dbReference type="SUPFAM" id="SSF48403">
    <property type="entry name" value="Ankyrin repeat"/>
    <property type="match status" value="1"/>
</dbReference>
<dbReference type="InterPro" id="IPR023801">
    <property type="entry name" value="His_deacetylse_dom"/>
</dbReference>
<evidence type="ECO:0000256" key="2">
    <source>
        <dbReference type="ARBA" id="ARBA00007738"/>
    </source>
</evidence>
<evidence type="ECO:0000259" key="11">
    <source>
        <dbReference type="Pfam" id="PF00850"/>
    </source>
</evidence>
<feature type="region of interest" description="Disordered" evidence="10">
    <location>
        <begin position="672"/>
        <end position="737"/>
    </location>
</feature>
<evidence type="ECO:0000256" key="5">
    <source>
        <dbReference type="ARBA" id="ARBA00022801"/>
    </source>
</evidence>
<name>A0A9W7AKS7_9STRA</name>
<feature type="region of interest" description="Disordered" evidence="10">
    <location>
        <begin position="1"/>
        <end position="54"/>
    </location>
</feature>
<evidence type="ECO:0000256" key="4">
    <source>
        <dbReference type="ARBA" id="ARBA00022491"/>
    </source>
</evidence>
<evidence type="ECO:0000256" key="1">
    <source>
        <dbReference type="ARBA" id="ARBA00004123"/>
    </source>
</evidence>
<feature type="region of interest" description="Disordered" evidence="10">
    <location>
        <begin position="775"/>
        <end position="824"/>
    </location>
</feature>
<dbReference type="PRINTS" id="PR01270">
    <property type="entry name" value="HDASUPER"/>
</dbReference>
<keyword evidence="8" id="KW-0804">Transcription</keyword>
<evidence type="ECO:0000256" key="9">
    <source>
        <dbReference type="ARBA" id="ARBA00023242"/>
    </source>
</evidence>
<dbReference type="AlphaFoldDB" id="A0A9W7AKS7"/>
<dbReference type="InterPro" id="IPR037138">
    <property type="entry name" value="His_deacetylse_dom_sf"/>
</dbReference>
<comment type="caution">
    <text evidence="12">The sequence shown here is derived from an EMBL/GenBank/DDBJ whole genome shotgun (WGS) entry which is preliminary data.</text>
</comment>
<organism evidence="12 13">
    <name type="scientific">Triparma laevis f. longispina</name>
    <dbReference type="NCBI Taxonomy" id="1714387"/>
    <lineage>
        <taxon>Eukaryota</taxon>
        <taxon>Sar</taxon>
        <taxon>Stramenopiles</taxon>
        <taxon>Ochrophyta</taxon>
        <taxon>Bolidophyceae</taxon>
        <taxon>Parmales</taxon>
        <taxon>Triparmaceae</taxon>
        <taxon>Triparma</taxon>
    </lineage>
</organism>
<feature type="compositionally biased region" description="Low complexity" evidence="10">
    <location>
        <begin position="1"/>
        <end position="10"/>
    </location>
</feature>
<dbReference type="InterPro" id="IPR000286">
    <property type="entry name" value="HDACs"/>
</dbReference>
<dbReference type="Proteomes" id="UP001165122">
    <property type="component" value="Unassembled WGS sequence"/>
</dbReference>
<dbReference type="InterPro" id="IPR036770">
    <property type="entry name" value="Ankyrin_rpt-contain_sf"/>
</dbReference>